<dbReference type="EMBL" id="BMGS01000016">
    <property type="protein sequence ID" value="GGG60978.1"/>
    <property type="molecule type" value="Genomic_DNA"/>
</dbReference>
<reference evidence="2" key="1">
    <citation type="journal article" date="2019" name="Int. J. Syst. Evol. Microbiol.">
        <title>The Global Catalogue of Microorganisms (GCM) 10K type strain sequencing project: providing services to taxonomists for standard genome sequencing and annotation.</title>
        <authorList>
            <consortium name="The Broad Institute Genomics Platform"/>
            <consortium name="The Broad Institute Genome Sequencing Center for Infectious Disease"/>
            <person name="Wu L."/>
            <person name="Ma J."/>
        </authorList>
    </citation>
    <scope>NUCLEOTIDE SEQUENCE [LARGE SCALE GENOMIC DNA]</scope>
    <source>
        <strain evidence="2">CGMCC 1.12990</strain>
    </source>
</reference>
<name>A0ABQ1X9W2_9BACT</name>
<dbReference type="RefSeq" id="WP_188559754.1">
    <property type="nucleotide sequence ID" value="NZ_BMGS01000016.1"/>
</dbReference>
<evidence type="ECO:0000313" key="2">
    <source>
        <dbReference type="Proteomes" id="UP000601361"/>
    </source>
</evidence>
<dbReference type="Proteomes" id="UP000601361">
    <property type="component" value="Unassembled WGS sequence"/>
</dbReference>
<evidence type="ECO:0000313" key="1">
    <source>
        <dbReference type="EMBL" id="GGG60978.1"/>
    </source>
</evidence>
<proteinExistence type="predicted"/>
<organism evidence="1 2">
    <name type="scientific">Hymenobacter glacieicola</name>
    <dbReference type="NCBI Taxonomy" id="1562124"/>
    <lineage>
        <taxon>Bacteria</taxon>
        <taxon>Pseudomonadati</taxon>
        <taxon>Bacteroidota</taxon>
        <taxon>Cytophagia</taxon>
        <taxon>Cytophagales</taxon>
        <taxon>Hymenobacteraceae</taxon>
        <taxon>Hymenobacter</taxon>
    </lineage>
</organism>
<protein>
    <submittedName>
        <fullName evidence="1">Uncharacterized protein</fullName>
    </submittedName>
</protein>
<gene>
    <name evidence="1" type="ORF">GCM10011378_41240</name>
</gene>
<sequence length="80" mass="8990">MTHRLASEWPHTTAADIPQLATVGVDLFDDIEPGYTAIYVRYSDGTRWPARNVNMADPEKANSIIAAWALRGIINDYRTK</sequence>
<comment type="caution">
    <text evidence="1">The sequence shown here is derived from an EMBL/GenBank/DDBJ whole genome shotgun (WGS) entry which is preliminary data.</text>
</comment>
<accession>A0ABQ1X9W2</accession>
<keyword evidence="2" id="KW-1185">Reference proteome</keyword>